<evidence type="ECO:0000256" key="1">
    <source>
        <dbReference type="SAM" id="MobiDB-lite"/>
    </source>
</evidence>
<comment type="caution">
    <text evidence="2">The sequence shown here is derived from an EMBL/GenBank/DDBJ whole genome shotgun (WGS) entry which is preliminary data.</text>
</comment>
<sequence>MESQVEEVDDEAQDEEARPCIMSHLIPSPPQHEPPGATTLPIDKPYFISTASKATRSQPLNPSLPTVSQTTSRRQVFM</sequence>
<proteinExistence type="predicted"/>
<evidence type="ECO:0000313" key="3">
    <source>
        <dbReference type="Proteomes" id="UP001292094"/>
    </source>
</evidence>
<reference evidence="2" key="1">
    <citation type="submission" date="2023-11" db="EMBL/GenBank/DDBJ databases">
        <title>Genome assemblies of two species of porcelain crab, Petrolisthes cinctipes and Petrolisthes manimaculis (Anomura: Porcellanidae).</title>
        <authorList>
            <person name="Angst P."/>
        </authorList>
    </citation>
    <scope>NUCLEOTIDE SEQUENCE</scope>
    <source>
        <strain evidence="2">PB745_02</strain>
        <tissue evidence="2">Gill</tissue>
    </source>
</reference>
<dbReference type="EMBL" id="JAWZYT010002283">
    <property type="protein sequence ID" value="KAK4305351.1"/>
    <property type="molecule type" value="Genomic_DNA"/>
</dbReference>
<feature type="compositionally biased region" description="Acidic residues" evidence="1">
    <location>
        <begin position="1"/>
        <end position="14"/>
    </location>
</feature>
<organism evidence="2 3">
    <name type="scientific">Petrolisthes manimaculis</name>
    <dbReference type="NCBI Taxonomy" id="1843537"/>
    <lineage>
        <taxon>Eukaryota</taxon>
        <taxon>Metazoa</taxon>
        <taxon>Ecdysozoa</taxon>
        <taxon>Arthropoda</taxon>
        <taxon>Crustacea</taxon>
        <taxon>Multicrustacea</taxon>
        <taxon>Malacostraca</taxon>
        <taxon>Eumalacostraca</taxon>
        <taxon>Eucarida</taxon>
        <taxon>Decapoda</taxon>
        <taxon>Pleocyemata</taxon>
        <taxon>Anomura</taxon>
        <taxon>Galatheoidea</taxon>
        <taxon>Porcellanidae</taxon>
        <taxon>Petrolisthes</taxon>
    </lineage>
</organism>
<feature type="compositionally biased region" description="Polar residues" evidence="1">
    <location>
        <begin position="49"/>
        <end position="78"/>
    </location>
</feature>
<keyword evidence="3" id="KW-1185">Reference proteome</keyword>
<dbReference type="Proteomes" id="UP001292094">
    <property type="component" value="Unassembled WGS sequence"/>
</dbReference>
<gene>
    <name evidence="2" type="ORF">Pmani_022751</name>
</gene>
<evidence type="ECO:0000313" key="2">
    <source>
        <dbReference type="EMBL" id="KAK4305351.1"/>
    </source>
</evidence>
<accession>A0AAE1PDE3</accession>
<feature type="region of interest" description="Disordered" evidence="1">
    <location>
        <begin position="1"/>
        <end position="78"/>
    </location>
</feature>
<dbReference type="AlphaFoldDB" id="A0AAE1PDE3"/>
<protein>
    <submittedName>
        <fullName evidence="2">Uncharacterized protein</fullName>
    </submittedName>
</protein>
<name>A0AAE1PDE3_9EUCA</name>